<keyword evidence="1" id="KW-0413">Isomerase</keyword>
<comment type="caution">
    <text evidence="1">The sequence shown here is derived from an EMBL/GenBank/DDBJ whole genome shotgun (WGS) entry which is preliminary data.</text>
</comment>
<reference evidence="1 2" key="1">
    <citation type="journal article" date="2022" name="New Phytol.">
        <title>Ecological generalism drives hyperdiversity of secondary metabolite gene clusters in xylarialean endophytes.</title>
        <authorList>
            <person name="Franco M.E.E."/>
            <person name="Wisecaver J.H."/>
            <person name="Arnold A.E."/>
            <person name="Ju Y.M."/>
            <person name="Slot J.C."/>
            <person name="Ahrendt S."/>
            <person name="Moore L.P."/>
            <person name="Eastman K.E."/>
            <person name="Scott K."/>
            <person name="Konkel Z."/>
            <person name="Mondo S.J."/>
            <person name="Kuo A."/>
            <person name="Hayes R.D."/>
            <person name="Haridas S."/>
            <person name="Andreopoulos B."/>
            <person name="Riley R."/>
            <person name="LaButti K."/>
            <person name="Pangilinan J."/>
            <person name="Lipzen A."/>
            <person name="Amirebrahimi M."/>
            <person name="Yan J."/>
            <person name="Adam C."/>
            <person name="Keymanesh K."/>
            <person name="Ng V."/>
            <person name="Louie K."/>
            <person name="Northen T."/>
            <person name="Drula E."/>
            <person name="Henrissat B."/>
            <person name="Hsieh H.M."/>
            <person name="Youens-Clark K."/>
            <person name="Lutzoni F."/>
            <person name="Miadlikowska J."/>
            <person name="Eastwood D.C."/>
            <person name="Hamelin R.C."/>
            <person name="Grigoriev I.V."/>
            <person name="U'Ren J.M."/>
        </authorList>
    </citation>
    <scope>NUCLEOTIDE SEQUENCE [LARGE SCALE GENOMIC DNA]</scope>
    <source>
        <strain evidence="1 2">CBS 119005</strain>
    </source>
</reference>
<evidence type="ECO:0000313" key="2">
    <source>
        <dbReference type="Proteomes" id="UP001497700"/>
    </source>
</evidence>
<proteinExistence type="predicted"/>
<protein>
    <submittedName>
        <fullName evidence="1">Isomerase YbhE</fullName>
    </submittedName>
</protein>
<evidence type="ECO:0000313" key="1">
    <source>
        <dbReference type="EMBL" id="KAI4866591.1"/>
    </source>
</evidence>
<sequence>MAYQSALQFGLKKLFVGNRGQMLVISFDGVKFTITGRYVIRDWLPSWMLFKEPNFLYAINPLADDTDLFQLGPDLSSKAPIKRADGTFSWTKQFLDKPTFVSSSKGSRGGVHLEFNADKTRMVETSFFSSKIDIWDISAANGSLRLMKSLSITGNPSPGRKHHRPHQAVLDPTGRFFVVPNLTADTLLIIDAKDDRYEITNIAPVPTGVGPRHVAFLTREGTHYLVMVAEFTNELFLFEAAYVGDTILLTQIQRQSTYGGMHPRETSKVAEVEVARNQRDVYVSNRITGDETDHVAHFAFSRKDGGAARLDYVSRVSSGGLQPRSFCLSSDAEQQFVFVANETGKYGLVALQRDPETGVLDPNPVAKMSNKELDAPGQSGQGPHFVCEI</sequence>
<name>A0ACB9Z5F8_9PEZI</name>
<keyword evidence="2" id="KW-1185">Reference proteome</keyword>
<dbReference type="Proteomes" id="UP001497700">
    <property type="component" value="Unassembled WGS sequence"/>
</dbReference>
<gene>
    <name evidence="1" type="ORF">F4820DRAFT_446963</name>
</gene>
<accession>A0ACB9Z5F8</accession>
<dbReference type="EMBL" id="MU393457">
    <property type="protein sequence ID" value="KAI4866591.1"/>
    <property type="molecule type" value="Genomic_DNA"/>
</dbReference>
<organism evidence="1 2">
    <name type="scientific">Hypoxylon rubiginosum</name>
    <dbReference type="NCBI Taxonomy" id="110542"/>
    <lineage>
        <taxon>Eukaryota</taxon>
        <taxon>Fungi</taxon>
        <taxon>Dikarya</taxon>
        <taxon>Ascomycota</taxon>
        <taxon>Pezizomycotina</taxon>
        <taxon>Sordariomycetes</taxon>
        <taxon>Xylariomycetidae</taxon>
        <taxon>Xylariales</taxon>
        <taxon>Hypoxylaceae</taxon>
        <taxon>Hypoxylon</taxon>
    </lineage>
</organism>